<evidence type="ECO:0000256" key="2">
    <source>
        <dbReference type="ARBA" id="ARBA00012782"/>
    </source>
</evidence>
<evidence type="ECO:0000259" key="8">
    <source>
        <dbReference type="Pfam" id="PF13382"/>
    </source>
</evidence>
<evidence type="ECO:0000313" key="9">
    <source>
        <dbReference type="EMBL" id="REI42224.1"/>
    </source>
</evidence>
<dbReference type="RefSeq" id="WP_114641602.1">
    <property type="nucleotide sequence ID" value="NZ_JAACIO010000005.1"/>
</dbReference>
<reference evidence="9 10" key="1">
    <citation type="submission" date="2018-08" db="EMBL/GenBank/DDBJ databases">
        <title>Draft genome sequence of Psychrilyobacter sp. strain SD5 isolated from Black Sea water.</title>
        <authorList>
            <person name="Yadav S."/>
            <person name="Villanueva L."/>
            <person name="Damste J.S.S."/>
        </authorList>
    </citation>
    <scope>NUCLEOTIDE SEQUENCE [LARGE SCALE GENOMIC DNA]</scope>
    <source>
        <strain evidence="9 10">SD5</strain>
    </source>
</reference>
<dbReference type="Pfam" id="PF13382">
    <property type="entry name" value="Adenine_deam_C"/>
    <property type="match status" value="1"/>
</dbReference>
<dbReference type="Gene3D" id="2.30.40.10">
    <property type="entry name" value="Urease, subunit C, domain 1"/>
    <property type="match status" value="1"/>
</dbReference>
<comment type="catalytic activity">
    <reaction evidence="5 6">
        <text>adenine + H2O + H(+) = hypoxanthine + NH4(+)</text>
        <dbReference type="Rhea" id="RHEA:23688"/>
        <dbReference type="ChEBI" id="CHEBI:15377"/>
        <dbReference type="ChEBI" id="CHEBI:15378"/>
        <dbReference type="ChEBI" id="CHEBI:16708"/>
        <dbReference type="ChEBI" id="CHEBI:17368"/>
        <dbReference type="ChEBI" id="CHEBI:28938"/>
        <dbReference type="EC" id="3.5.4.2"/>
    </reaction>
</comment>
<protein>
    <recommendedName>
        <fullName evidence="2 6">Adenine deaminase</fullName>
        <shortName evidence="6">Adenase</shortName>
        <shortName evidence="6">Adenine aminase</shortName>
        <ecNumber evidence="2 6">3.5.4.2</ecNumber>
    </recommendedName>
</protein>
<organism evidence="9 10">
    <name type="scientific">Psychrilyobacter piezotolerans</name>
    <dbReference type="NCBI Taxonomy" id="2293438"/>
    <lineage>
        <taxon>Bacteria</taxon>
        <taxon>Fusobacteriati</taxon>
        <taxon>Fusobacteriota</taxon>
        <taxon>Fusobacteriia</taxon>
        <taxon>Fusobacteriales</taxon>
        <taxon>Fusobacteriaceae</taxon>
        <taxon>Psychrilyobacter</taxon>
    </lineage>
</organism>
<dbReference type="EMBL" id="QUAJ01000005">
    <property type="protein sequence ID" value="REI42224.1"/>
    <property type="molecule type" value="Genomic_DNA"/>
</dbReference>
<keyword evidence="10" id="KW-1185">Reference proteome</keyword>
<feature type="domain" description="Adenine deaminase C-terminal" evidence="8">
    <location>
        <begin position="399"/>
        <end position="566"/>
    </location>
</feature>
<dbReference type="InterPro" id="IPR032466">
    <property type="entry name" value="Metal_Hydrolase"/>
</dbReference>
<sequence>MNNLAEFIDVLTRRKKSDLVFKNAKIINVFSHEIIEGNLAVHGDRIVGVGDFSGIFEIDLCGAYISPGLMDAHVHIESSMLTPENMANLVLPRGTTTIIADPHEIANVSGRRGVDYILKATEDIPLNVFINLPSCVPATTFESSGAVLGADDLKEFIHHKRVLGLAEFMNFPGIIKKDPEVLKKLDLAHRNNKIIDGHAPNMDSNDIRTYAGVGISTDHESETYDELLNKIRNGIYVLIREGSGAKNLETLARGVSNNLLLTRWCCLCTDDSHPETLIREGHIDHLLKKLVRLDIDPITAVQMATINTAKCYDLDKLGAIAPGYKADLVIFQDLIDFKVLKTYKDGREVYDGKHKVEVQNTYMDKKLLSSVNIDINKKDLKIFLKNGRVNMIELIPGSLLTKKTVSRVILEEGEFKTANNLGVLKLFVIERHHGTGNIGKGLVTNFGDFKGAIGSTISHDSHNLVVIGDSDEDIFLAIEEIKKMKGGLCLIHDKKIISSIPLEIGGIMTQLSGEKVALKVKELLDSAYKYGVNTKLDPLINLAFLALPVIPEIKLTDRGLFDFKSFTHISLEL</sequence>
<feature type="domain" description="Amidohydrolase-related" evidence="7">
    <location>
        <begin position="64"/>
        <end position="349"/>
    </location>
</feature>
<comment type="caution">
    <text evidence="9">The sequence shown here is derived from an EMBL/GenBank/DDBJ whole genome shotgun (WGS) entry which is preliminary data.</text>
</comment>
<evidence type="ECO:0000313" key="10">
    <source>
        <dbReference type="Proteomes" id="UP000263486"/>
    </source>
</evidence>
<proteinExistence type="inferred from homology"/>
<evidence type="ECO:0000256" key="4">
    <source>
        <dbReference type="ARBA" id="ARBA00023211"/>
    </source>
</evidence>
<dbReference type="GO" id="GO:0000034">
    <property type="term" value="F:adenine deaminase activity"/>
    <property type="evidence" value="ECO:0007669"/>
    <property type="project" value="UniProtKB-EC"/>
</dbReference>
<dbReference type="SUPFAM" id="SSF51338">
    <property type="entry name" value="Composite domain of metallo-dependent hydrolases"/>
    <property type="match status" value="1"/>
</dbReference>
<dbReference type="Proteomes" id="UP000263486">
    <property type="component" value="Unassembled WGS sequence"/>
</dbReference>
<dbReference type="PANTHER" id="PTHR11113">
    <property type="entry name" value="N-ACETYLGLUCOSAMINE-6-PHOSPHATE DEACETYLASE"/>
    <property type="match status" value="1"/>
</dbReference>
<dbReference type="InterPro" id="IPR026912">
    <property type="entry name" value="Adenine_deam_C"/>
</dbReference>
<dbReference type="NCBIfam" id="TIGR01178">
    <property type="entry name" value="ade"/>
    <property type="match status" value="1"/>
</dbReference>
<keyword evidence="4 6" id="KW-0464">Manganese</keyword>
<evidence type="ECO:0000256" key="5">
    <source>
        <dbReference type="ARBA" id="ARBA00047720"/>
    </source>
</evidence>
<evidence type="ECO:0000256" key="3">
    <source>
        <dbReference type="ARBA" id="ARBA00022801"/>
    </source>
</evidence>
<dbReference type="InterPro" id="IPR011059">
    <property type="entry name" value="Metal-dep_hydrolase_composite"/>
</dbReference>
<dbReference type="HAMAP" id="MF_01518">
    <property type="entry name" value="Adenine_deamin"/>
    <property type="match status" value="1"/>
</dbReference>
<dbReference type="PANTHER" id="PTHR11113:SF2">
    <property type="entry name" value="ADENINE DEAMINASE"/>
    <property type="match status" value="1"/>
</dbReference>
<gene>
    <name evidence="6 9" type="primary">ade</name>
    <name evidence="9" type="ORF">DYH56_04170</name>
</gene>
<dbReference type="InterPro" id="IPR006680">
    <property type="entry name" value="Amidohydro-rel"/>
</dbReference>
<accession>A0ABX9KIX3</accession>
<comment type="similarity">
    <text evidence="1 6">Belongs to the metallo-dependent hydrolases superfamily. Adenine deaminase family.</text>
</comment>
<dbReference type="Pfam" id="PF01979">
    <property type="entry name" value="Amidohydro_1"/>
    <property type="match status" value="1"/>
</dbReference>
<keyword evidence="3 6" id="KW-0378">Hydrolase</keyword>
<dbReference type="InterPro" id="IPR006679">
    <property type="entry name" value="Adenine_deam"/>
</dbReference>
<evidence type="ECO:0000256" key="1">
    <source>
        <dbReference type="ARBA" id="ARBA00006773"/>
    </source>
</evidence>
<name>A0ABX9KIX3_9FUSO</name>
<evidence type="ECO:0000259" key="7">
    <source>
        <dbReference type="Pfam" id="PF01979"/>
    </source>
</evidence>
<dbReference type="SUPFAM" id="SSF51556">
    <property type="entry name" value="Metallo-dependent hydrolases"/>
    <property type="match status" value="1"/>
</dbReference>
<dbReference type="Gene3D" id="3.20.20.140">
    <property type="entry name" value="Metal-dependent hydrolases"/>
    <property type="match status" value="1"/>
</dbReference>
<comment type="cofactor">
    <cofactor evidence="6">
        <name>Mn(2+)</name>
        <dbReference type="ChEBI" id="CHEBI:29035"/>
    </cofactor>
</comment>
<dbReference type="EC" id="3.5.4.2" evidence="2 6"/>
<dbReference type="CDD" id="cd01295">
    <property type="entry name" value="AdeC"/>
    <property type="match status" value="1"/>
</dbReference>
<evidence type="ECO:0000256" key="6">
    <source>
        <dbReference type="HAMAP-Rule" id="MF_01518"/>
    </source>
</evidence>